<name>N6UWQ2_9HYPH</name>
<sequence>MAGNLTAADVVITLTIPGVFNTPVQLQGFTTDNVYDLPTVEVNQTAMGVDGKLSAGYVINPVDQTFHLQADSDSNQIFDTWMAAMKSNRTTYRVEGDVTLPSLGTTYVCKNGALVSWPPAPAAAKITQPRQALIRWQSVDPSPL</sequence>
<dbReference type="STRING" id="363754.RHSP_32062"/>
<protein>
    <submittedName>
        <fullName evidence="1">Uncharacterized protein</fullName>
    </submittedName>
</protein>
<dbReference type="OrthoDB" id="7506990at2"/>
<evidence type="ECO:0000313" key="1">
    <source>
        <dbReference type="EMBL" id="ENN86075.1"/>
    </source>
</evidence>
<reference evidence="1 2" key="1">
    <citation type="journal article" date="2012" name="BMC Genomics">
        <title>Genomic basis of broad host range and environmental adaptability of Rhizobium tropici CIAT 899 and Rhizobium sp. PRF 81 which are used in inoculants for common bean (Phaseolus vulgaris L.).</title>
        <authorList>
            <person name="Ormeno-Orrillo E."/>
            <person name="Menna P."/>
            <person name="Almeida L.G."/>
            <person name="Ollero F.J."/>
            <person name="Nicolas M.F."/>
            <person name="Pains Rodrigues E."/>
            <person name="Shigueyoshi Nakatani A."/>
            <person name="Silva Batista J.S."/>
            <person name="Oliveira Chueire L.M."/>
            <person name="Souza R.C."/>
            <person name="Ribeiro Vasconcelos A.T."/>
            <person name="Megias M."/>
            <person name="Hungria M."/>
            <person name="Martinez-Romero E."/>
        </authorList>
    </citation>
    <scope>NUCLEOTIDE SEQUENCE [LARGE SCALE GENOMIC DNA]</scope>
    <source>
        <strain evidence="1 2">PRF 81</strain>
    </source>
</reference>
<keyword evidence="2" id="KW-1185">Reference proteome</keyword>
<dbReference type="AlphaFoldDB" id="N6UWQ2"/>
<evidence type="ECO:0000313" key="2">
    <source>
        <dbReference type="Proteomes" id="UP000012429"/>
    </source>
</evidence>
<organism evidence="1 2">
    <name type="scientific">Rhizobium freirei PRF 81</name>
    <dbReference type="NCBI Taxonomy" id="363754"/>
    <lineage>
        <taxon>Bacteria</taxon>
        <taxon>Pseudomonadati</taxon>
        <taxon>Pseudomonadota</taxon>
        <taxon>Alphaproteobacteria</taxon>
        <taxon>Hyphomicrobiales</taxon>
        <taxon>Rhizobiaceae</taxon>
        <taxon>Rhizobium/Agrobacterium group</taxon>
        <taxon>Rhizobium</taxon>
    </lineage>
</organism>
<comment type="caution">
    <text evidence="1">The sequence shown here is derived from an EMBL/GenBank/DDBJ whole genome shotgun (WGS) entry which is preliminary data.</text>
</comment>
<dbReference type="Pfam" id="PF22764">
    <property type="entry name" value="E217_Gp32"/>
    <property type="match status" value="1"/>
</dbReference>
<dbReference type="InterPro" id="IPR054440">
    <property type="entry name" value="Gp32-like"/>
</dbReference>
<dbReference type="Proteomes" id="UP000012429">
    <property type="component" value="Unassembled WGS sequence"/>
</dbReference>
<dbReference type="RefSeq" id="WP_004121258.1">
    <property type="nucleotide sequence ID" value="NZ_AQHN01000072.1"/>
</dbReference>
<dbReference type="EMBL" id="AQHN01000072">
    <property type="protein sequence ID" value="ENN86075.1"/>
    <property type="molecule type" value="Genomic_DNA"/>
</dbReference>
<gene>
    <name evidence="1" type="ORF">RHSP_32062</name>
</gene>
<accession>N6UWQ2</accession>
<proteinExistence type="predicted"/>